<accession>A0ACD1AD31</accession>
<evidence type="ECO:0000313" key="1">
    <source>
        <dbReference type="EMBL" id="QOX64477.1"/>
    </source>
</evidence>
<dbReference type="EMBL" id="CP042469">
    <property type="protein sequence ID" value="QOX64477.1"/>
    <property type="molecule type" value="Genomic_DNA"/>
</dbReference>
<sequence>MFKIGEFSKLMQVSVRMLRYYDEAGLLKPAEIDRFTGYRFYSTAQIQQLQRIIFLRDSGFAVGEISALLKRCDDNYTLSALDQKREEAQIAIDEQRKKISKIEAAICELREGRQPIHYEVLVKRIPAYPTLCLRRIIPNYFHEGMLWKEFTEQVEREKLEVPQNTLNFAVYHDLEYKETDVDVEVCAVVNETEPYLSSPMFRMVEEVSTMACMMVYGPFENIGPAFAEFARWLSEHQTYRMSGFNRQICHRGPWNEEVEDHYLTEIQIPVEIRD</sequence>
<reference evidence="1" key="1">
    <citation type="submission" date="2019-08" db="EMBL/GenBank/DDBJ databases">
        <title>Genome sequence of Clostridiales bacterium MT110.</title>
        <authorList>
            <person name="Cao J."/>
        </authorList>
    </citation>
    <scope>NUCLEOTIDE SEQUENCE</scope>
    <source>
        <strain evidence="1">MT110</strain>
    </source>
</reference>
<protein>
    <submittedName>
        <fullName evidence="1">MerR family transcriptional regulator</fullName>
    </submittedName>
</protein>
<name>A0ACD1AD31_9FIRM</name>
<proteinExistence type="predicted"/>
<keyword evidence="2" id="KW-1185">Reference proteome</keyword>
<organism evidence="1 2">
    <name type="scientific">Anoxybacterium hadale</name>
    <dbReference type="NCBI Taxonomy" id="3408580"/>
    <lineage>
        <taxon>Bacteria</taxon>
        <taxon>Bacillati</taxon>
        <taxon>Bacillota</taxon>
        <taxon>Clostridia</taxon>
        <taxon>Peptostreptococcales</taxon>
        <taxon>Anaerovoracaceae</taxon>
        <taxon>Anoxybacterium</taxon>
    </lineage>
</organism>
<evidence type="ECO:0000313" key="2">
    <source>
        <dbReference type="Proteomes" id="UP000594014"/>
    </source>
</evidence>
<dbReference type="Proteomes" id="UP000594014">
    <property type="component" value="Chromosome"/>
</dbReference>
<gene>
    <name evidence="1" type="ORF">FRZ06_14570</name>
</gene>